<organism evidence="2 3">
    <name type="scientific">Candidatus Segetimicrobium genomatis</name>
    <dbReference type="NCBI Taxonomy" id="2569760"/>
    <lineage>
        <taxon>Bacteria</taxon>
        <taxon>Bacillati</taxon>
        <taxon>Candidatus Sysuimicrobiota</taxon>
        <taxon>Candidatus Sysuimicrobiia</taxon>
        <taxon>Candidatus Sysuimicrobiales</taxon>
        <taxon>Candidatus Segetimicrobiaceae</taxon>
        <taxon>Candidatus Segetimicrobium</taxon>
    </lineage>
</organism>
<evidence type="ECO:0000313" key="2">
    <source>
        <dbReference type="EMBL" id="TMJ02308.1"/>
    </source>
</evidence>
<reference evidence="2 3" key="1">
    <citation type="journal article" date="2019" name="Nat. Microbiol.">
        <title>Mediterranean grassland soil C-N compound turnover is dependent on rainfall and depth, and is mediated by genomically divergent microorganisms.</title>
        <authorList>
            <person name="Diamond S."/>
            <person name="Andeer P.F."/>
            <person name="Li Z."/>
            <person name="Crits-Christoph A."/>
            <person name="Burstein D."/>
            <person name="Anantharaman K."/>
            <person name="Lane K.R."/>
            <person name="Thomas B.C."/>
            <person name="Pan C."/>
            <person name="Northen T.R."/>
            <person name="Banfield J.F."/>
        </authorList>
    </citation>
    <scope>NUCLEOTIDE SEQUENCE [LARGE SCALE GENOMIC DNA]</scope>
    <source>
        <strain evidence="2">NP_4</strain>
    </source>
</reference>
<protein>
    <submittedName>
        <fullName evidence="2">ArsR family transcriptional regulator</fullName>
    </submittedName>
</protein>
<gene>
    <name evidence="2" type="ORF">E6H01_06865</name>
</gene>
<evidence type="ECO:0000313" key="3">
    <source>
        <dbReference type="Proteomes" id="UP000319353"/>
    </source>
</evidence>
<sequence length="45" mass="5262">MLLTLRHNQEMCVGGLADELRLPLKTVSRNLRLLERAPYEPVRRC</sequence>
<proteinExistence type="predicted"/>
<evidence type="ECO:0000259" key="1">
    <source>
        <dbReference type="PROSITE" id="PS50987"/>
    </source>
</evidence>
<dbReference type="Proteomes" id="UP000319353">
    <property type="component" value="Unassembled WGS sequence"/>
</dbReference>
<dbReference type="EMBL" id="VBAL01000083">
    <property type="protein sequence ID" value="TMJ02308.1"/>
    <property type="molecule type" value="Genomic_DNA"/>
</dbReference>
<feature type="domain" description="HTH arsR-type" evidence="1">
    <location>
        <begin position="1"/>
        <end position="45"/>
    </location>
</feature>
<dbReference type="Gene3D" id="1.10.10.10">
    <property type="entry name" value="Winged helix-like DNA-binding domain superfamily/Winged helix DNA-binding domain"/>
    <property type="match status" value="1"/>
</dbReference>
<dbReference type="GO" id="GO:0003700">
    <property type="term" value="F:DNA-binding transcription factor activity"/>
    <property type="evidence" value="ECO:0007669"/>
    <property type="project" value="InterPro"/>
</dbReference>
<dbReference type="InterPro" id="IPR036388">
    <property type="entry name" value="WH-like_DNA-bd_sf"/>
</dbReference>
<dbReference type="Pfam" id="PF01022">
    <property type="entry name" value="HTH_5"/>
    <property type="match status" value="1"/>
</dbReference>
<comment type="caution">
    <text evidence="2">The sequence shown here is derived from an EMBL/GenBank/DDBJ whole genome shotgun (WGS) entry which is preliminary data.</text>
</comment>
<dbReference type="SUPFAM" id="SSF46785">
    <property type="entry name" value="Winged helix' DNA-binding domain"/>
    <property type="match status" value="1"/>
</dbReference>
<dbReference type="InterPro" id="IPR036390">
    <property type="entry name" value="WH_DNA-bd_sf"/>
</dbReference>
<name>A0A537L2T0_9BACT</name>
<dbReference type="PROSITE" id="PS50987">
    <property type="entry name" value="HTH_ARSR_2"/>
    <property type="match status" value="1"/>
</dbReference>
<accession>A0A537L2T0</accession>
<dbReference type="AlphaFoldDB" id="A0A537L2T0"/>
<dbReference type="InterPro" id="IPR001845">
    <property type="entry name" value="HTH_ArsR_DNA-bd_dom"/>
</dbReference>